<dbReference type="InterPro" id="IPR058240">
    <property type="entry name" value="rSAM_sf"/>
</dbReference>
<dbReference type="GO" id="GO:0051536">
    <property type="term" value="F:iron-sulfur cluster binding"/>
    <property type="evidence" value="ECO:0007669"/>
    <property type="project" value="UniProtKB-KW"/>
</dbReference>
<dbReference type="InterPro" id="IPR034391">
    <property type="entry name" value="AdoMet-like_SPASM_containing"/>
</dbReference>
<evidence type="ECO:0000256" key="3">
    <source>
        <dbReference type="ARBA" id="ARBA00022691"/>
    </source>
</evidence>
<dbReference type="Pfam" id="PF13186">
    <property type="entry name" value="SPASM"/>
    <property type="match status" value="1"/>
</dbReference>
<dbReference type="AlphaFoldDB" id="A0A7J3M006"/>
<dbReference type="EMBL" id="DSYZ01000023">
    <property type="protein sequence ID" value="HGT82296.1"/>
    <property type="molecule type" value="Genomic_DNA"/>
</dbReference>
<reference evidence="8" key="1">
    <citation type="journal article" date="2020" name="mSystems">
        <title>Genome- and Community-Level Interaction Insights into Carbon Utilization and Element Cycling Functions of Hydrothermarchaeota in Hydrothermal Sediment.</title>
        <authorList>
            <person name="Zhou Z."/>
            <person name="Liu Y."/>
            <person name="Xu W."/>
            <person name="Pan J."/>
            <person name="Luo Z.H."/>
            <person name="Li M."/>
        </authorList>
    </citation>
    <scope>NUCLEOTIDE SEQUENCE [LARGE SCALE GENOMIC DNA]</scope>
    <source>
        <strain evidence="8">SpSt-587</strain>
    </source>
</reference>
<keyword evidence="5" id="KW-0408">Iron</keyword>
<feature type="domain" description="Radical SAM core" evidence="7">
    <location>
        <begin position="5"/>
        <end position="209"/>
    </location>
</feature>
<keyword evidence="2" id="KW-0004">4Fe-4S</keyword>
<dbReference type="InterPro" id="IPR013785">
    <property type="entry name" value="Aldolase_TIM"/>
</dbReference>
<evidence type="ECO:0000256" key="6">
    <source>
        <dbReference type="ARBA" id="ARBA00023014"/>
    </source>
</evidence>
<evidence type="ECO:0000256" key="1">
    <source>
        <dbReference type="ARBA" id="ARBA00001966"/>
    </source>
</evidence>
<dbReference type="InterPro" id="IPR023885">
    <property type="entry name" value="4Fe4S-binding_SPASM_dom"/>
</dbReference>
<dbReference type="Pfam" id="PF04055">
    <property type="entry name" value="Radical_SAM"/>
    <property type="match status" value="1"/>
</dbReference>
<dbReference type="SUPFAM" id="SSF102114">
    <property type="entry name" value="Radical SAM enzymes"/>
    <property type="match status" value="1"/>
</dbReference>
<dbReference type="GO" id="GO:0003824">
    <property type="term" value="F:catalytic activity"/>
    <property type="evidence" value="ECO:0007669"/>
    <property type="project" value="InterPro"/>
</dbReference>
<keyword evidence="6" id="KW-0411">Iron-sulfur</keyword>
<protein>
    <submittedName>
        <fullName evidence="8">Radical SAM protein</fullName>
    </submittedName>
</protein>
<evidence type="ECO:0000256" key="4">
    <source>
        <dbReference type="ARBA" id="ARBA00022723"/>
    </source>
</evidence>
<evidence type="ECO:0000256" key="2">
    <source>
        <dbReference type="ARBA" id="ARBA00022485"/>
    </source>
</evidence>
<dbReference type="PANTHER" id="PTHR11228:SF7">
    <property type="entry name" value="PQQA PEPTIDE CYCLASE"/>
    <property type="match status" value="1"/>
</dbReference>
<dbReference type="CDD" id="cd01335">
    <property type="entry name" value="Radical_SAM"/>
    <property type="match status" value="1"/>
</dbReference>
<organism evidence="8">
    <name type="scientific">Archaeoglobus fulgidus</name>
    <dbReference type="NCBI Taxonomy" id="2234"/>
    <lineage>
        <taxon>Archaea</taxon>
        <taxon>Methanobacteriati</taxon>
        <taxon>Methanobacteriota</taxon>
        <taxon>Archaeoglobi</taxon>
        <taxon>Archaeoglobales</taxon>
        <taxon>Archaeoglobaceae</taxon>
        <taxon>Archaeoglobus</taxon>
    </lineage>
</organism>
<dbReference type="GO" id="GO:0046872">
    <property type="term" value="F:metal ion binding"/>
    <property type="evidence" value="ECO:0007669"/>
    <property type="project" value="UniProtKB-KW"/>
</dbReference>
<proteinExistence type="predicted"/>
<evidence type="ECO:0000256" key="5">
    <source>
        <dbReference type="ARBA" id="ARBA00023004"/>
    </source>
</evidence>
<dbReference type="SFLD" id="SFLDG01067">
    <property type="entry name" value="SPASM/twitch_domain_containing"/>
    <property type="match status" value="1"/>
</dbReference>
<dbReference type="InterPro" id="IPR007197">
    <property type="entry name" value="rSAM"/>
</dbReference>
<keyword evidence="3" id="KW-0949">S-adenosyl-L-methionine</keyword>
<gene>
    <name evidence="8" type="ORF">ENT52_00985</name>
</gene>
<comment type="caution">
    <text evidence="8">The sequence shown here is derived from an EMBL/GenBank/DDBJ whole genome shotgun (WGS) entry which is preliminary data.</text>
</comment>
<dbReference type="Gene3D" id="3.20.20.70">
    <property type="entry name" value="Aldolase class I"/>
    <property type="match status" value="1"/>
</dbReference>
<comment type="cofactor">
    <cofactor evidence="1">
        <name>[4Fe-4S] cluster</name>
        <dbReference type="ChEBI" id="CHEBI:49883"/>
    </cofactor>
</comment>
<sequence length="319" mass="36957">MLLFFSKLNFVQVEVSTRCQLSCLMCPKGFFEWKAKDMSFEDFKKIPFSRFRYAHLQGWGEPLLNPELGEMIDFAKKHCKVSLTTNGLLLSEWKEEISKLDLIAISIAGIDGQREVRKTRLEKIAESIEAITSLKKRPKIVIATLMMKNTISELPKLVEFAKSVRADEVLANNLDYIPSKKLVGLEIFSENPSEEHLRIIEVAKEKAKELKINFVARPIKMEEALICAENPIKNCFVTVDCKVSPCAYLHLPTHDETITRFFKGEELKIRKQYFGDAREFQKVWKSKEYSEFRNAYERRLLFCTPLPEVCKSCYKAYSL</sequence>
<name>A0A7J3M006_ARCFL</name>
<keyword evidence="4" id="KW-0479">Metal-binding</keyword>
<evidence type="ECO:0000259" key="7">
    <source>
        <dbReference type="PROSITE" id="PS51918"/>
    </source>
</evidence>
<accession>A0A7J3M006</accession>
<dbReference type="SFLD" id="SFLDG01387">
    <property type="entry name" value="BtrN-like_SPASM_domain_contain"/>
    <property type="match status" value="1"/>
</dbReference>
<dbReference type="InterPro" id="IPR050377">
    <property type="entry name" value="Radical_SAM_PqqE_MftC-like"/>
</dbReference>
<dbReference type="PROSITE" id="PS51918">
    <property type="entry name" value="RADICAL_SAM"/>
    <property type="match status" value="1"/>
</dbReference>
<dbReference type="SFLD" id="SFLDS00029">
    <property type="entry name" value="Radical_SAM"/>
    <property type="match status" value="1"/>
</dbReference>
<dbReference type="PANTHER" id="PTHR11228">
    <property type="entry name" value="RADICAL SAM DOMAIN PROTEIN"/>
    <property type="match status" value="1"/>
</dbReference>
<evidence type="ECO:0000313" key="8">
    <source>
        <dbReference type="EMBL" id="HGT82296.1"/>
    </source>
</evidence>